<proteinExistence type="predicted"/>
<evidence type="ECO:0000313" key="1">
    <source>
        <dbReference type="EMBL" id="GEP41234.1"/>
    </source>
</evidence>
<organism evidence="1 2">
    <name type="scientific">Brevifollis gellanilyticus</name>
    <dbReference type="NCBI Taxonomy" id="748831"/>
    <lineage>
        <taxon>Bacteria</taxon>
        <taxon>Pseudomonadati</taxon>
        <taxon>Verrucomicrobiota</taxon>
        <taxon>Verrucomicrobiia</taxon>
        <taxon>Verrucomicrobiales</taxon>
        <taxon>Verrucomicrobiaceae</taxon>
    </lineage>
</organism>
<dbReference type="EMBL" id="BKAG01000002">
    <property type="protein sequence ID" value="GEP41234.1"/>
    <property type="molecule type" value="Genomic_DNA"/>
</dbReference>
<dbReference type="RefSeq" id="WP_146848696.1">
    <property type="nucleotide sequence ID" value="NZ_BKAG01000002.1"/>
</dbReference>
<keyword evidence="2" id="KW-1185">Reference proteome</keyword>
<gene>
    <name evidence="1" type="ORF">BGE01nite_05250</name>
</gene>
<dbReference type="Proteomes" id="UP000321577">
    <property type="component" value="Unassembled WGS sequence"/>
</dbReference>
<protein>
    <submittedName>
        <fullName evidence="1">Uncharacterized protein</fullName>
    </submittedName>
</protein>
<dbReference type="OrthoDB" id="213465at2"/>
<comment type="caution">
    <text evidence="1">The sequence shown here is derived from an EMBL/GenBank/DDBJ whole genome shotgun (WGS) entry which is preliminary data.</text>
</comment>
<reference evidence="1 2" key="1">
    <citation type="submission" date="2019-07" db="EMBL/GenBank/DDBJ databases">
        <title>Whole genome shotgun sequence of Brevifollis gellanilyticus NBRC 108608.</title>
        <authorList>
            <person name="Hosoyama A."/>
            <person name="Uohara A."/>
            <person name="Ohji S."/>
            <person name="Ichikawa N."/>
        </authorList>
    </citation>
    <scope>NUCLEOTIDE SEQUENCE [LARGE SCALE GENOMIC DNA]</scope>
    <source>
        <strain evidence="1 2">NBRC 108608</strain>
    </source>
</reference>
<accession>A0A512M3B1</accession>
<sequence length="308" mass="34282">MLSQTFSRLALAAGFISCVVLPVSCTTAPVDLKPRTVDFSHYDQPLTVQVFERIQDNVYERLGKGRIKEDRYFIIPFAYENRGNEPHFSHSFISVIRVLADGSHSKLTPELRTRRYKDREFEAFTISWLPADFAENPHLCVFEGFGALVVPSCNECSAVVGKSFDLASTLKLAVSAQVAVGMWGPYEITRGGFDLGVKRLRVLEAGKVKYLADDRISRKKGTAINCFHAMSSLDELYPTGGFLGTGFKGWGLNGTKHVLKEYTTKASNKGLLLQPVDIEKDVVGFVYAPEKGSTKVYNPFRNASAYRN</sequence>
<evidence type="ECO:0000313" key="2">
    <source>
        <dbReference type="Proteomes" id="UP000321577"/>
    </source>
</evidence>
<dbReference type="AlphaFoldDB" id="A0A512M3B1"/>
<name>A0A512M3B1_9BACT</name>